<keyword evidence="7 12" id="KW-0378">Hydrolase</keyword>
<comment type="subcellular location">
    <subcellularLocation>
        <location evidence="12">Cytoplasm</location>
    </subcellularLocation>
    <text evidence="12">Associates with ribosomes and polysomes.</text>
</comment>
<comment type="caution">
    <text evidence="12">Lacks conserved residue(s) required for the propagation of feature annotation.</text>
</comment>
<dbReference type="Pfam" id="PF12848">
    <property type="entry name" value="ABC_tran_Xtn"/>
    <property type="match status" value="1"/>
</dbReference>
<keyword evidence="11 12" id="KW-0648">Protein biosynthesis</keyword>
<dbReference type="HAMAP" id="MF_00847">
    <property type="entry name" value="EttA"/>
    <property type="match status" value="1"/>
</dbReference>
<comment type="domain">
    <text evidence="12">The arm domain is inserted in the first ABC transporter domain. Probably contacts ribosomal protein L1.</text>
</comment>
<dbReference type="NCBIfam" id="TIGR03719">
    <property type="entry name" value="ABC_ABC_ChvD"/>
    <property type="match status" value="1"/>
</dbReference>
<dbReference type="InterPro" id="IPR027417">
    <property type="entry name" value="P-loop_NTPase"/>
</dbReference>
<evidence type="ECO:0000256" key="8">
    <source>
        <dbReference type="ARBA" id="ARBA00022840"/>
    </source>
</evidence>
<gene>
    <name evidence="12" type="primary">ettA</name>
    <name evidence="14" type="ORF">MTER_27310</name>
</gene>
<accession>A0AAD1MIM6</accession>
<evidence type="ECO:0000256" key="10">
    <source>
        <dbReference type="ARBA" id="ARBA00022884"/>
    </source>
</evidence>
<dbReference type="EC" id="3.6.1.-" evidence="12"/>
<comment type="domain">
    <text evidence="12">The P-site tRNA interaction motif (PtIM domain) probably interacts with the P-site tRNA(fMet) as well as the 23S rRNA.</text>
</comment>
<comment type="function">
    <text evidence="12">A translation factor that gates the progression of the 70S ribosomal initiation complex (IC, containing tRNA(fMet) in the P-site) into the translation elongation cycle by using a mechanism sensitive to the ATP/ADP ratio. Binds to the 70S ribosome E-site where it modulates the state of the translating ribosome during subunit translocation. ATP hydrolysis probably frees it from the ribosome, which can enter the elongation phase.</text>
</comment>
<reference evidence="14 15" key="1">
    <citation type="journal article" date="2019" name="Emerg. Microbes Infect.">
        <title>Comprehensive subspecies identification of 175 nontuberculous mycobacteria species based on 7547 genomic profiles.</title>
        <authorList>
            <person name="Matsumoto Y."/>
            <person name="Kinjo T."/>
            <person name="Motooka D."/>
            <person name="Nabeya D."/>
            <person name="Jung N."/>
            <person name="Uechi K."/>
            <person name="Horii T."/>
            <person name="Iida T."/>
            <person name="Fujita J."/>
            <person name="Nakamura S."/>
        </authorList>
    </citation>
    <scope>NUCLEOTIDE SEQUENCE [LARGE SCALE GENOMIC DNA]</scope>
    <source>
        <strain evidence="14 15">JCM 12143</strain>
    </source>
</reference>
<evidence type="ECO:0000256" key="3">
    <source>
        <dbReference type="ARBA" id="ARBA00022555"/>
    </source>
</evidence>
<evidence type="ECO:0000313" key="14">
    <source>
        <dbReference type="EMBL" id="BBX23320.1"/>
    </source>
</evidence>
<feature type="binding site" evidence="12">
    <location>
        <begin position="38"/>
        <end position="45"/>
    </location>
    <ligand>
        <name>ATP</name>
        <dbReference type="ChEBI" id="CHEBI:30616"/>
        <label>1</label>
    </ligand>
</feature>
<evidence type="ECO:0000256" key="5">
    <source>
        <dbReference type="ARBA" id="ARBA00022737"/>
    </source>
</evidence>
<evidence type="ECO:0000259" key="13">
    <source>
        <dbReference type="PROSITE" id="PS50893"/>
    </source>
</evidence>
<evidence type="ECO:0000256" key="7">
    <source>
        <dbReference type="ARBA" id="ARBA00022801"/>
    </source>
</evidence>
<comment type="similarity">
    <text evidence="1 12">Belongs to the ABC transporter superfamily. ABCF family. Translational throttle EttA subfamily.</text>
</comment>
<dbReference type="PANTHER" id="PTHR43858">
    <property type="entry name" value="ENERGY-DEPENDENT TRANSLATIONAL THROTTLE PROTEIN ETTA"/>
    <property type="match status" value="1"/>
</dbReference>
<keyword evidence="10 12" id="KW-0694">RNA-binding</keyword>
<dbReference type="FunFam" id="3.40.50.300:FF:000011">
    <property type="entry name" value="Putative ABC transporter ATP-binding component"/>
    <property type="match status" value="1"/>
</dbReference>
<keyword evidence="6 12" id="KW-0547">Nucleotide-binding</keyword>
<dbReference type="InterPro" id="IPR003593">
    <property type="entry name" value="AAA+_ATPase"/>
</dbReference>
<keyword evidence="8 12" id="KW-0067">ATP-binding</keyword>
<keyword evidence="3 12" id="KW-0820">tRNA-binding</keyword>
<sequence length="558" mass="61822">MAEFIYTMRKVRKAHGDKVILDDVTLSFLPGAKIGVVGPNGAGKSSVLRIMAGLDTPNNGDAFLAPGASVGILQQEPPLNEEKTVRGNVEEGLGDIKVKLDRFNEVAELMATDYSDDLMEEMGRLQEELDHANAWDIDSQLEQAMDALRCPPPEESVTNLSGGERRRVALCKLLLSKPDLLLLDEPTNHLDAESVQWLEAHLASYPGAILAVTHDRYFLDNVAQWILELDRGRAYPYEGNYSTYLEKKAERIAVQGRKDAKLQKRLQDELAWVRSGAKARQAKNKARLQRYEEMAAEAEKTRKLDFEEIQIPTGPRLGNLVVEVEHLDKGFGGRLLIKDLSFTLPRNGIVGVIGPNGVGKTTLFKTIVGLEAPDSGTVRVGDTVKLSYVDQSRAGIDPKKTVWEVVSDGLDHIQVGQNEIPSRAYVSAFGFKGPDQQKPAGVLSGGERNRLNLALTLKEGGNLILLDEPTNDLDVETLGSLENALLNFPGCAVVISHDRWFLDRTCTHILAWEGDGDDEAKWFWFEGNFGAYEENKVERLGAEAARPHRVTHRRLTRD</sequence>
<dbReference type="InterPro" id="IPR017871">
    <property type="entry name" value="ABC_transporter-like_CS"/>
</dbReference>
<dbReference type="PROSITE" id="PS00211">
    <property type="entry name" value="ABC_TRANSPORTER_1"/>
    <property type="match status" value="2"/>
</dbReference>
<feature type="binding site" evidence="12">
    <location>
        <begin position="354"/>
        <end position="361"/>
    </location>
    <ligand>
        <name>ATP</name>
        <dbReference type="ChEBI" id="CHEBI:30616"/>
        <label>2</label>
    </ligand>
</feature>
<dbReference type="InterPro" id="IPR022374">
    <property type="entry name" value="EttA"/>
</dbReference>
<organism evidence="14 15">
    <name type="scientific">Mycolicibacter terrae</name>
    <dbReference type="NCBI Taxonomy" id="1788"/>
    <lineage>
        <taxon>Bacteria</taxon>
        <taxon>Bacillati</taxon>
        <taxon>Actinomycetota</taxon>
        <taxon>Actinomycetes</taxon>
        <taxon>Mycobacteriales</taxon>
        <taxon>Mycobacteriaceae</taxon>
        <taxon>Mycolicibacter</taxon>
    </lineage>
</organism>
<dbReference type="EMBL" id="AP022564">
    <property type="protein sequence ID" value="BBX23320.1"/>
    <property type="molecule type" value="Genomic_DNA"/>
</dbReference>
<dbReference type="GO" id="GO:0043022">
    <property type="term" value="F:ribosome binding"/>
    <property type="evidence" value="ECO:0007669"/>
    <property type="project" value="UniProtKB-UniRule"/>
</dbReference>
<keyword evidence="2 12" id="KW-0963">Cytoplasm</keyword>
<dbReference type="Proteomes" id="UP000467636">
    <property type="component" value="Chromosome"/>
</dbReference>
<dbReference type="Gene3D" id="3.40.50.300">
    <property type="entry name" value="P-loop containing nucleotide triphosphate hydrolases"/>
    <property type="match status" value="2"/>
</dbReference>
<dbReference type="GO" id="GO:0005737">
    <property type="term" value="C:cytoplasm"/>
    <property type="evidence" value="ECO:0007669"/>
    <property type="project" value="UniProtKB-SubCell"/>
</dbReference>
<dbReference type="SMART" id="SM00382">
    <property type="entry name" value="AAA"/>
    <property type="match status" value="2"/>
</dbReference>
<evidence type="ECO:0000256" key="11">
    <source>
        <dbReference type="ARBA" id="ARBA00022917"/>
    </source>
</evidence>
<evidence type="ECO:0000256" key="9">
    <source>
        <dbReference type="ARBA" id="ARBA00022845"/>
    </source>
</evidence>
<feature type="domain" description="ABC transporter" evidence="13">
    <location>
        <begin position="322"/>
        <end position="553"/>
    </location>
</feature>
<comment type="catalytic activity">
    <reaction evidence="12">
        <text>ATP + H2O = ADP + phosphate + H(+)</text>
        <dbReference type="Rhea" id="RHEA:13065"/>
        <dbReference type="ChEBI" id="CHEBI:15377"/>
        <dbReference type="ChEBI" id="CHEBI:15378"/>
        <dbReference type="ChEBI" id="CHEBI:30616"/>
        <dbReference type="ChEBI" id="CHEBI:43474"/>
        <dbReference type="ChEBI" id="CHEBI:456216"/>
    </reaction>
</comment>
<feature type="domain" description="ABC transporter" evidence="13">
    <location>
        <begin position="6"/>
        <end position="256"/>
    </location>
</feature>
<dbReference type="GO" id="GO:0006412">
    <property type="term" value="P:translation"/>
    <property type="evidence" value="ECO:0007669"/>
    <property type="project" value="UniProtKB-KW"/>
</dbReference>
<dbReference type="GO" id="GO:0000049">
    <property type="term" value="F:tRNA binding"/>
    <property type="evidence" value="ECO:0007669"/>
    <property type="project" value="UniProtKB-UniRule"/>
</dbReference>
<keyword evidence="9 12" id="KW-0810">Translation regulation</keyword>
<protein>
    <recommendedName>
        <fullName evidence="12">Energy-dependent translational throttle protein EttA</fullName>
        <ecNumber evidence="12">3.6.1.-</ecNumber>
    </recommendedName>
    <alternativeName>
        <fullName evidence="12">Translational regulatory factor EttA</fullName>
    </alternativeName>
</protein>
<evidence type="ECO:0000256" key="6">
    <source>
        <dbReference type="ARBA" id="ARBA00022741"/>
    </source>
</evidence>
<dbReference type="GO" id="GO:0005524">
    <property type="term" value="F:ATP binding"/>
    <property type="evidence" value="ECO:0007669"/>
    <property type="project" value="UniProtKB-UniRule"/>
</dbReference>
<evidence type="ECO:0000256" key="1">
    <source>
        <dbReference type="ARBA" id="ARBA00005868"/>
    </source>
</evidence>
<dbReference type="GO" id="GO:0019843">
    <property type="term" value="F:rRNA binding"/>
    <property type="evidence" value="ECO:0007669"/>
    <property type="project" value="UniProtKB-UniRule"/>
</dbReference>
<dbReference type="CDD" id="cd03221">
    <property type="entry name" value="ABCF_EF-3"/>
    <property type="match status" value="2"/>
</dbReference>
<evidence type="ECO:0000256" key="2">
    <source>
        <dbReference type="ARBA" id="ARBA00022490"/>
    </source>
</evidence>
<dbReference type="NCBIfam" id="NF008775">
    <property type="entry name" value="PRK11819.1"/>
    <property type="match status" value="1"/>
</dbReference>
<dbReference type="PROSITE" id="PS50893">
    <property type="entry name" value="ABC_TRANSPORTER_2"/>
    <property type="match status" value="2"/>
</dbReference>
<evidence type="ECO:0000256" key="12">
    <source>
        <dbReference type="HAMAP-Rule" id="MF_00847"/>
    </source>
</evidence>
<keyword evidence="4 12" id="KW-0699">rRNA-binding</keyword>
<keyword evidence="5 12" id="KW-0677">Repeat</keyword>
<dbReference type="RefSeq" id="WP_085260233.1">
    <property type="nucleotide sequence ID" value="NZ_AP022564.1"/>
</dbReference>
<dbReference type="PANTHER" id="PTHR43858:SF1">
    <property type="entry name" value="ABC TRANSPORTER-RELATED PROTEIN"/>
    <property type="match status" value="1"/>
</dbReference>
<dbReference type="GO" id="GO:0045900">
    <property type="term" value="P:negative regulation of translational elongation"/>
    <property type="evidence" value="ECO:0007669"/>
    <property type="project" value="UniProtKB-UniRule"/>
</dbReference>
<comment type="subunit">
    <text evidence="12">Monomer. Probably contacts ribosomal proteins L1, L5, L33 and S7, the 16S and 23S rRNA and the P-site containing tRNA(fMet).</text>
</comment>
<dbReference type="InterPro" id="IPR032781">
    <property type="entry name" value="ABC_tran_Xtn"/>
</dbReference>
<dbReference type="AlphaFoldDB" id="A0AAD1MIM6"/>
<keyword evidence="15" id="KW-1185">Reference proteome</keyword>
<proteinExistence type="inferred from homology"/>
<name>A0AAD1MIM6_9MYCO</name>
<dbReference type="Pfam" id="PF00005">
    <property type="entry name" value="ABC_tran"/>
    <property type="match status" value="2"/>
</dbReference>
<dbReference type="InterPro" id="IPR003439">
    <property type="entry name" value="ABC_transporter-like_ATP-bd"/>
</dbReference>
<evidence type="ECO:0000313" key="15">
    <source>
        <dbReference type="Proteomes" id="UP000467636"/>
    </source>
</evidence>
<evidence type="ECO:0000256" key="4">
    <source>
        <dbReference type="ARBA" id="ARBA00022730"/>
    </source>
</evidence>
<dbReference type="SUPFAM" id="SSF52540">
    <property type="entry name" value="P-loop containing nucleoside triphosphate hydrolases"/>
    <property type="match status" value="2"/>
</dbReference>
<dbReference type="GO" id="GO:0016887">
    <property type="term" value="F:ATP hydrolysis activity"/>
    <property type="evidence" value="ECO:0007669"/>
    <property type="project" value="UniProtKB-UniRule"/>
</dbReference>
<dbReference type="FunFam" id="3.40.50.300:FF:000183">
    <property type="entry name" value="ABC transporter ATP-binding protein yjjK"/>
    <property type="match status" value="1"/>
</dbReference>